<dbReference type="RefSeq" id="XP_062640754.1">
    <property type="nucleotide sequence ID" value="XM_062779242.1"/>
</dbReference>
<organism evidence="2 3">
    <name type="scientific">Dichotomopilus funicola</name>
    <dbReference type="NCBI Taxonomy" id="1934379"/>
    <lineage>
        <taxon>Eukaryota</taxon>
        <taxon>Fungi</taxon>
        <taxon>Dikarya</taxon>
        <taxon>Ascomycota</taxon>
        <taxon>Pezizomycotina</taxon>
        <taxon>Sordariomycetes</taxon>
        <taxon>Sordariomycetidae</taxon>
        <taxon>Sordariales</taxon>
        <taxon>Chaetomiaceae</taxon>
        <taxon>Dichotomopilus</taxon>
    </lineage>
</organism>
<feature type="signal peptide" evidence="1">
    <location>
        <begin position="1"/>
        <end position="21"/>
    </location>
</feature>
<dbReference type="Proteomes" id="UP001302676">
    <property type="component" value="Unassembled WGS sequence"/>
</dbReference>
<comment type="caution">
    <text evidence="2">The sequence shown here is derived from an EMBL/GenBank/DDBJ whole genome shotgun (WGS) entry which is preliminary data.</text>
</comment>
<evidence type="ECO:0000313" key="2">
    <source>
        <dbReference type="EMBL" id="KAK4147383.1"/>
    </source>
</evidence>
<dbReference type="AlphaFoldDB" id="A0AAN6ZRA6"/>
<dbReference type="EMBL" id="MU853556">
    <property type="protein sequence ID" value="KAK4147383.1"/>
    <property type="molecule type" value="Genomic_DNA"/>
</dbReference>
<protein>
    <submittedName>
        <fullName evidence="2">Uncharacterized protein</fullName>
    </submittedName>
</protein>
<proteinExistence type="predicted"/>
<reference evidence="2" key="1">
    <citation type="journal article" date="2023" name="Mol. Phylogenet. Evol.">
        <title>Genome-scale phylogeny and comparative genomics of the fungal order Sordariales.</title>
        <authorList>
            <person name="Hensen N."/>
            <person name="Bonometti L."/>
            <person name="Westerberg I."/>
            <person name="Brannstrom I.O."/>
            <person name="Guillou S."/>
            <person name="Cros-Aarteil S."/>
            <person name="Calhoun S."/>
            <person name="Haridas S."/>
            <person name="Kuo A."/>
            <person name="Mondo S."/>
            <person name="Pangilinan J."/>
            <person name="Riley R."/>
            <person name="LaButti K."/>
            <person name="Andreopoulos B."/>
            <person name="Lipzen A."/>
            <person name="Chen C."/>
            <person name="Yan M."/>
            <person name="Daum C."/>
            <person name="Ng V."/>
            <person name="Clum A."/>
            <person name="Steindorff A."/>
            <person name="Ohm R.A."/>
            <person name="Martin F."/>
            <person name="Silar P."/>
            <person name="Natvig D.O."/>
            <person name="Lalanne C."/>
            <person name="Gautier V."/>
            <person name="Ament-Velasquez S.L."/>
            <person name="Kruys A."/>
            <person name="Hutchinson M.I."/>
            <person name="Powell A.J."/>
            <person name="Barry K."/>
            <person name="Miller A.N."/>
            <person name="Grigoriev I.V."/>
            <person name="Debuchy R."/>
            <person name="Gladieux P."/>
            <person name="Hiltunen Thoren M."/>
            <person name="Johannesson H."/>
        </authorList>
    </citation>
    <scope>NUCLEOTIDE SEQUENCE</scope>
    <source>
        <strain evidence="2">CBS 141.50</strain>
    </source>
</reference>
<feature type="chain" id="PRO_5042985864" evidence="1">
    <location>
        <begin position="22"/>
        <end position="362"/>
    </location>
</feature>
<gene>
    <name evidence="2" type="ORF">C8A04DRAFT_24625</name>
</gene>
<reference evidence="2" key="2">
    <citation type="submission" date="2023-05" db="EMBL/GenBank/DDBJ databases">
        <authorList>
            <consortium name="Lawrence Berkeley National Laboratory"/>
            <person name="Steindorff A."/>
            <person name="Hensen N."/>
            <person name="Bonometti L."/>
            <person name="Westerberg I."/>
            <person name="Brannstrom I.O."/>
            <person name="Guillou S."/>
            <person name="Cros-Aarteil S."/>
            <person name="Calhoun S."/>
            <person name="Haridas S."/>
            <person name="Kuo A."/>
            <person name="Mondo S."/>
            <person name="Pangilinan J."/>
            <person name="Riley R."/>
            <person name="Labutti K."/>
            <person name="Andreopoulos B."/>
            <person name="Lipzen A."/>
            <person name="Chen C."/>
            <person name="Yanf M."/>
            <person name="Daum C."/>
            <person name="Ng V."/>
            <person name="Clum A."/>
            <person name="Ohm R."/>
            <person name="Martin F."/>
            <person name="Silar P."/>
            <person name="Natvig D."/>
            <person name="Lalanne C."/>
            <person name="Gautier V."/>
            <person name="Ament-Velasquez S.L."/>
            <person name="Kruys A."/>
            <person name="Hutchinson M.I."/>
            <person name="Powell A.J."/>
            <person name="Barry K."/>
            <person name="Miller A.N."/>
            <person name="Grigoriev I.V."/>
            <person name="Debuchy R."/>
            <person name="Gladieux P."/>
            <person name="Thoren M.H."/>
            <person name="Johannesson H."/>
        </authorList>
    </citation>
    <scope>NUCLEOTIDE SEQUENCE</scope>
    <source>
        <strain evidence="2">CBS 141.50</strain>
    </source>
</reference>
<evidence type="ECO:0000256" key="1">
    <source>
        <dbReference type="SAM" id="SignalP"/>
    </source>
</evidence>
<name>A0AAN6ZRA6_9PEZI</name>
<dbReference type="GeneID" id="87815855"/>
<keyword evidence="1" id="KW-0732">Signal</keyword>
<accession>A0AAN6ZRA6</accession>
<keyword evidence="3" id="KW-1185">Reference proteome</keyword>
<evidence type="ECO:0000313" key="3">
    <source>
        <dbReference type="Proteomes" id="UP001302676"/>
    </source>
</evidence>
<sequence length="362" mass="38142">MTRQTTLTLLLTSLLTTQTQADPKILTCADVECPIVPNTTSANCTVLGTEYTAIGILPLDPLPPDAITDRQTAETTLQGLSWTKAVGTDDFSREERRFRQGFFLGTPPEFDSLVDGTKTDACALLFTQVAPIVRLDKGGSSHVAPQGTCSDALSSECVAALTRRAEGVDLAGLAGQEACDKLRGEFVGGGEAGGGLDEECARFVTGDQQRWTGVRARALVGEGAVEAVGAGENGTTNCWPVWPREDGLRVVGEVETTGDYDATTLQRNLLGATPILTVFYPVNSNKGNGNGNNENNGNNGLVSRATAQLTCVQVSDLTTASNETMVPGEHDDNGDSSAIRMMGGSQVAMWGALMAVVFVFWG</sequence>